<dbReference type="AlphaFoldDB" id="A0A840F1P3"/>
<feature type="chain" id="PRO_5033008929" evidence="1">
    <location>
        <begin position="21"/>
        <end position="62"/>
    </location>
</feature>
<comment type="caution">
    <text evidence="2">The sequence shown here is derived from an EMBL/GenBank/DDBJ whole genome shotgun (WGS) entry which is preliminary data.</text>
</comment>
<accession>A0A840F1P3</accession>
<sequence length="62" mass="6302">MKLLLTGFAAAALMTAPAFAAPCKDPKTGKFVKCPTAAAKVVRCKDAKGKFAKCGTAGAKPM</sequence>
<name>A0A840F1P3_9SPHN</name>
<keyword evidence="3" id="KW-1185">Reference proteome</keyword>
<reference evidence="2 3" key="1">
    <citation type="submission" date="2020-08" db="EMBL/GenBank/DDBJ databases">
        <title>Genomic Encyclopedia of Type Strains, Phase IV (KMG-IV): sequencing the most valuable type-strain genomes for metagenomic binning, comparative biology and taxonomic classification.</title>
        <authorList>
            <person name="Goeker M."/>
        </authorList>
    </citation>
    <scope>NUCLEOTIDE SEQUENCE [LARGE SCALE GENOMIC DNA]</scope>
    <source>
        <strain evidence="2 3">YC6723</strain>
    </source>
</reference>
<evidence type="ECO:0000313" key="3">
    <source>
        <dbReference type="Proteomes" id="UP000529795"/>
    </source>
</evidence>
<evidence type="ECO:0000313" key="2">
    <source>
        <dbReference type="EMBL" id="MBB4153263.1"/>
    </source>
</evidence>
<keyword evidence="1" id="KW-0732">Signal</keyword>
<organism evidence="2 3">
    <name type="scientific">Sphingomonas jinjuensis</name>
    <dbReference type="NCBI Taxonomy" id="535907"/>
    <lineage>
        <taxon>Bacteria</taxon>
        <taxon>Pseudomonadati</taxon>
        <taxon>Pseudomonadota</taxon>
        <taxon>Alphaproteobacteria</taxon>
        <taxon>Sphingomonadales</taxon>
        <taxon>Sphingomonadaceae</taxon>
        <taxon>Sphingomonas</taxon>
    </lineage>
</organism>
<proteinExistence type="predicted"/>
<dbReference type="Proteomes" id="UP000529795">
    <property type="component" value="Unassembled WGS sequence"/>
</dbReference>
<protein>
    <submittedName>
        <fullName evidence="2">Uncharacterized protein</fullName>
    </submittedName>
</protein>
<evidence type="ECO:0000256" key="1">
    <source>
        <dbReference type="SAM" id="SignalP"/>
    </source>
</evidence>
<feature type="signal peptide" evidence="1">
    <location>
        <begin position="1"/>
        <end position="20"/>
    </location>
</feature>
<gene>
    <name evidence="2" type="ORF">GGQ80_001151</name>
</gene>
<dbReference type="EMBL" id="JACIEV010000002">
    <property type="protein sequence ID" value="MBB4153263.1"/>
    <property type="molecule type" value="Genomic_DNA"/>
</dbReference>
<dbReference type="RefSeq" id="WP_183982916.1">
    <property type="nucleotide sequence ID" value="NZ_JACIEV010000002.1"/>
</dbReference>